<dbReference type="InterPro" id="IPR035437">
    <property type="entry name" value="SNase_OB-fold_sf"/>
</dbReference>
<organism evidence="7 8">
    <name type="scientific">Mucilaginibacter pankratovii</name>
    <dbReference type="NCBI Taxonomy" id="2772110"/>
    <lineage>
        <taxon>Bacteria</taxon>
        <taxon>Pseudomonadati</taxon>
        <taxon>Bacteroidota</taxon>
        <taxon>Sphingobacteriia</taxon>
        <taxon>Sphingobacteriales</taxon>
        <taxon>Sphingobacteriaceae</taxon>
        <taxon>Mucilaginibacter</taxon>
    </lineage>
</organism>
<dbReference type="Gene3D" id="2.40.50.90">
    <property type="match status" value="1"/>
</dbReference>
<dbReference type="InterPro" id="IPR002071">
    <property type="entry name" value="Thermonucl_AS"/>
</dbReference>
<feature type="signal peptide" evidence="5">
    <location>
        <begin position="1"/>
        <end position="18"/>
    </location>
</feature>
<evidence type="ECO:0000259" key="6">
    <source>
        <dbReference type="PROSITE" id="PS50830"/>
    </source>
</evidence>
<dbReference type="Proteomes" id="UP000606600">
    <property type="component" value="Unassembled WGS sequence"/>
</dbReference>
<keyword evidence="2" id="KW-0255">Endonuclease</keyword>
<evidence type="ECO:0000313" key="8">
    <source>
        <dbReference type="Proteomes" id="UP000606600"/>
    </source>
</evidence>
<evidence type="ECO:0000313" key="7">
    <source>
        <dbReference type="EMBL" id="MBD1367041.1"/>
    </source>
</evidence>
<name>A0ABR7WXM0_9SPHI</name>
<accession>A0ABR7WXM0</accession>
<comment type="caution">
    <text evidence="7">The sequence shown here is derived from an EMBL/GenBank/DDBJ whole genome shotgun (WGS) entry which is preliminary data.</text>
</comment>
<gene>
    <name evidence="7" type="ORF">IDJ77_24735</name>
</gene>
<feature type="compositionally biased region" description="Basic residues" evidence="4">
    <location>
        <begin position="174"/>
        <end position="187"/>
    </location>
</feature>
<sequence length="205" mass="23381">MFKKSVLLCLFILTLATACNNDKESENKEYIYRVVGIKDGDTMVLLSPDHIQTTVRLAEIDCPEKSQAFGQAAKQFTSDLCFGKQVKLFSTTKDRYGRTVGQVELADGTNVNYAIVKGGYAWQYRAYSKSMALAELELRARQNHLGLWQDVNPTPPWNFRKEGKTNRVQTRAPKTNKPKRHYKKRKPKYADTASVQFKTLSFGEQ</sequence>
<dbReference type="PANTHER" id="PTHR12302">
    <property type="entry name" value="EBNA2 BINDING PROTEIN P100"/>
    <property type="match status" value="1"/>
</dbReference>
<evidence type="ECO:0000256" key="4">
    <source>
        <dbReference type="SAM" id="MobiDB-lite"/>
    </source>
</evidence>
<dbReference type="PROSITE" id="PS50830">
    <property type="entry name" value="TNASE_3"/>
    <property type="match status" value="1"/>
</dbReference>
<dbReference type="EMBL" id="JACWMY010000016">
    <property type="protein sequence ID" value="MBD1367041.1"/>
    <property type="molecule type" value="Genomic_DNA"/>
</dbReference>
<evidence type="ECO:0000256" key="5">
    <source>
        <dbReference type="SAM" id="SignalP"/>
    </source>
</evidence>
<dbReference type="RefSeq" id="WP_191191675.1">
    <property type="nucleotide sequence ID" value="NZ_JACWMY010000016.1"/>
</dbReference>
<feature type="region of interest" description="Disordered" evidence="4">
    <location>
        <begin position="160"/>
        <end position="190"/>
    </location>
</feature>
<dbReference type="PANTHER" id="PTHR12302:SF3">
    <property type="entry name" value="SERINE_THREONINE-PROTEIN KINASE 31"/>
    <property type="match status" value="1"/>
</dbReference>
<keyword evidence="8" id="KW-1185">Reference proteome</keyword>
<dbReference type="PROSITE" id="PS01123">
    <property type="entry name" value="TNASE_1"/>
    <property type="match status" value="1"/>
</dbReference>
<dbReference type="SUPFAM" id="SSF50199">
    <property type="entry name" value="Staphylococcal nuclease"/>
    <property type="match status" value="1"/>
</dbReference>
<feature type="domain" description="TNase-like" evidence="6">
    <location>
        <begin position="28"/>
        <end position="150"/>
    </location>
</feature>
<feature type="chain" id="PRO_5047051158" evidence="5">
    <location>
        <begin position="19"/>
        <end position="205"/>
    </location>
</feature>
<evidence type="ECO:0000256" key="1">
    <source>
        <dbReference type="ARBA" id="ARBA00022722"/>
    </source>
</evidence>
<dbReference type="InterPro" id="IPR016071">
    <property type="entry name" value="Staphylococal_nuclease_OB-fold"/>
</dbReference>
<proteinExistence type="predicted"/>
<dbReference type="SMART" id="SM00318">
    <property type="entry name" value="SNc"/>
    <property type="match status" value="1"/>
</dbReference>
<keyword evidence="1" id="KW-0540">Nuclease</keyword>
<evidence type="ECO:0000256" key="2">
    <source>
        <dbReference type="ARBA" id="ARBA00022759"/>
    </source>
</evidence>
<protein>
    <submittedName>
        <fullName evidence="7">Thermonuclease family protein</fullName>
    </submittedName>
</protein>
<keyword evidence="5" id="KW-0732">Signal</keyword>
<reference evidence="7 8" key="1">
    <citation type="submission" date="2020-09" db="EMBL/GenBank/DDBJ databases">
        <title>Novel species of Mucilaginibacter isolated from a glacier on the Tibetan Plateau.</title>
        <authorList>
            <person name="Liu Q."/>
            <person name="Xin Y.-H."/>
        </authorList>
    </citation>
    <scope>NUCLEOTIDE SEQUENCE [LARGE SCALE GENOMIC DNA]</scope>
    <source>
        <strain evidence="7 8">ZT4R22</strain>
    </source>
</reference>
<dbReference type="Pfam" id="PF00565">
    <property type="entry name" value="SNase"/>
    <property type="match status" value="1"/>
</dbReference>
<evidence type="ECO:0000256" key="3">
    <source>
        <dbReference type="ARBA" id="ARBA00022801"/>
    </source>
</evidence>
<keyword evidence="3" id="KW-0378">Hydrolase</keyword>
<dbReference type="PROSITE" id="PS51257">
    <property type="entry name" value="PROKAR_LIPOPROTEIN"/>
    <property type="match status" value="1"/>
</dbReference>